<protein>
    <recommendedName>
        <fullName evidence="11">Tyrosine decarboxylase</fullName>
    </recommendedName>
</protein>
<evidence type="ECO:0000256" key="7">
    <source>
        <dbReference type="RuleBase" id="RU000382"/>
    </source>
</evidence>
<dbReference type="AlphaFoldDB" id="A0AAW1P679"/>
<dbReference type="FunFam" id="3.40.640.10:FF:000025">
    <property type="entry name" value="Histidine decarboxylase"/>
    <property type="match status" value="1"/>
</dbReference>
<dbReference type="Gene3D" id="1.20.1340.10">
    <property type="entry name" value="dopa decarboxylase, N-terminal domain"/>
    <property type="match status" value="1"/>
</dbReference>
<evidence type="ECO:0000256" key="5">
    <source>
        <dbReference type="ARBA" id="ARBA00023239"/>
    </source>
</evidence>
<dbReference type="Gene3D" id="3.90.1150.10">
    <property type="entry name" value="Aspartate Aminotransferase, domain 1"/>
    <property type="match status" value="1"/>
</dbReference>
<evidence type="ECO:0000256" key="2">
    <source>
        <dbReference type="ARBA" id="ARBA00009533"/>
    </source>
</evidence>
<comment type="similarity">
    <text evidence="2 7">Belongs to the group II decarboxylase family.</text>
</comment>
<dbReference type="InterPro" id="IPR002129">
    <property type="entry name" value="PyrdxlP-dep_de-COase"/>
</dbReference>
<comment type="cofactor">
    <cofactor evidence="1 6 7">
        <name>pyridoxal 5'-phosphate</name>
        <dbReference type="ChEBI" id="CHEBI:597326"/>
    </cofactor>
</comment>
<dbReference type="GO" id="GO:0030170">
    <property type="term" value="F:pyridoxal phosphate binding"/>
    <property type="evidence" value="ECO:0007669"/>
    <property type="project" value="InterPro"/>
</dbReference>
<dbReference type="PRINTS" id="PR00800">
    <property type="entry name" value="YHDCRBOXLASE"/>
</dbReference>
<evidence type="ECO:0000313" key="10">
    <source>
        <dbReference type="Proteomes" id="UP001465755"/>
    </source>
</evidence>
<dbReference type="InterPro" id="IPR015424">
    <property type="entry name" value="PyrdxlP-dep_Trfase"/>
</dbReference>
<sequence length="512" mass="55956">MGADQLREPHGGTIVNGTAGNSMPQGFQHPMGVEEFRKHGKEMVDFICDYHANHLQEAPVRSNVEVDYLRRCVPASAPEEGEDFNAVLTDVQRTVLPGVTHWQSPNFFAYFPANSSYPAMLGDMLSSAFNVIGFSWISSPACTELEAVVLDWLAKLLDLPPAFLTVGPDNTKGTGGGVIQGTASEATLVALLAARAQKLKGRDAADALKLVAYTSDQAHSCVMKACMIAGIQHVRVLPTSAQHDWALQSQVLQEALEQDEQQGLLPFFLCATAGTTSSCAIDSLELLGTLARQHSLWMHVDAAYAGVAAICPEHRQAHEGLHLAHSFATNAHKWLLTNFDCCCLWVADAEPLKAALSLTPVFLRAKGNALDYKDWQVPLGRRFRSLKLWFVLRCYGQRKLQEYIRHHIALATSFAARVRSHPAFEIMAPPRFGLVCFALKGQGNEVNKALLESLNQTGRVFLVGTELGGRFTLRMAIGSATTQAHHVEAAWQLICQHAEQMLANGQHSSIAN</sequence>
<keyword evidence="10" id="KW-1185">Reference proteome</keyword>
<dbReference type="GO" id="GO:0006520">
    <property type="term" value="P:amino acid metabolic process"/>
    <property type="evidence" value="ECO:0007669"/>
    <property type="project" value="InterPro"/>
</dbReference>
<dbReference type="PANTHER" id="PTHR11999:SF70">
    <property type="entry name" value="MIP05841P"/>
    <property type="match status" value="1"/>
</dbReference>
<reference evidence="9 10" key="1">
    <citation type="journal article" date="2024" name="Nat. Commun.">
        <title>Phylogenomics reveals the evolutionary origins of lichenization in chlorophyte algae.</title>
        <authorList>
            <person name="Puginier C."/>
            <person name="Libourel C."/>
            <person name="Otte J."/>
            <person name="Skaloud P."/>
            <person name="Haon M."/>
            <person name="Grisel S."/>
            <person name="Petersen M."/>
            <person name="Berrin J.G."/>
            <person name="Delaux P.M."/>
            <person name="Dal Grande F."/>
            <person name="Keller J."/>
        </authorList>
    </citation>
    <scope>NUCLEOTIDE SEQUENCE [LARGE SCALE GENOMIC DNA]</scope>
    <source>
        <strain evidence="9 10">SAG 2036</strain>
    </source>
</reference>
<evidence type="ECO:0000256" key="1">
    <source>
        <dbReference type="ARBA" id="ARBA00001933"/>
    </source>
</evidence>
<dbReference type="EMBL" id="JALJOQ010000043">
    <property type="protein sequence ID" value="KAK9805451.1"/>
    <property type="molecule type" value="Genomic_DNA"/>
</dbReference>
<comment type="caution">
    <text evidence="9">The sequence shown here is derived from an EMBL/GenBank/DDBJ whole genome shotgun (WGS) entry which is preliminary data.</text>
</comment>
<dbReference type="GO" id="GO:0005737">
    <property type="term" value="C:cytoplasm"/>
    <property type="evidence" value="ECO:0007669"/>
    <property type="project" value="TreeGrafter"/>
</dbReference>
<evidence type="ECO:0000256" key="6">
    <source>
        <dbReference type="PIRSR" id="PIRSR602129-50"/>
    </source>
</evidence>
<dbReference type="Proteomes" id="UP001465755">
    <property type="component" value="Unassembled WGS sequence"/>
</dbReference>
<dbReference type="CDD" id="cd06450">
    <property type="entry name" value="DOPA_deC_like"/>
    <property type="match status" value="1"/>
</dbReference>
<keyword evidence="3" id="KW-0210">Decarboxylase</keyword>
<proteinExistence type="inferred from homology"/>
<accession>A0AAW1P679</accession>
<dbReference type="SUPFAM" id="SSF53383">
    <property type="entry name" value="PLP-dependent transferases"/>
    <property type="match status" value="1"/>
</dbReference>
<feature type="modified residue" description="N6-(pyridoxal phosphate)lysine" evidence="6">
    <location>
        <position position="333"/>
    </location>
</feature>
<dbReference type="PANTHER" id="PTHR11999">
    <property type="entry name" value="GROUP II PYRIDOXAL-5-PHOSPHATE DECARBOXYLASE"/>
    <property type="match status" value="1"/>
</dbReference>
<feature type="region of interest" description="Disordered" evidence="8">
    <location>
        <begin position="1"/>
        <end position="23"/>
    </location>
</feature>
<dbReference type="GO" id="GO:0016831">
    <property type="term" value="F:carboxy-lyase activity"/>
    <property type="evidence" value="ECO:0007669"/>
    <property type="project" value="UniProtKB-KW"/>
</dbReference>
<evidence type="ECO:0000256" key="3">
    <source>
        <dbReference type="ARBA" id="ARBA00022793"/>
    </source>
</evidence>
<dbReference type="InterPro" id="IPR010977">
    <property type="entry name" value="Aromatic_deC"/>
</dbReference>
<evidence type="ECO:0000256" key="4">
    <source>
        <dbReference type="ARBA" id="ARBA00022898"/>
    </source>
</evidence>
<name>A0AAW1P679_9CHLO</name>
<evidence type="ECO:0008006" key="11">
    <source>
        <dbReference type="Google" id="ProtNLM"/>
    </source>
</evidence>
<dbReference type="Gene3D" id="3.40.640.10">
    <property type="entry name" value="Type I PLP-dependent aspartate aminotransferase-like (Major domain)"/>
    <property type="match status" value="1"/>
</dbReference>
<evidence type="ECO:0000313" key="9">
    <source>
        <dbReference type="EMBL" id="KAK9805451.1"/>
    </source>
</evidence>
<gene>
    <name evidence="9" type="ORF">WJX73_008705</name>
</gene>
<dbReference type="InterPro" id="IPR015421">
    <property type="entry name" value="PyrdxlP-dep_Trfase_major"/>
</dbReference>
<keyword evidence="4 6" id="KW-0663">Pyridoxal phosphate</keyword>
<dbReference type="InterPro" id="IPR015422">
    <property type="entry name" value="PyrdxlP-dep_Trfase_small"/>
</dbReference>
<organism evidence="9 10">
    <name type="scientific">Symbiochloris irregularis</name>
    <dbReference type="NCBI Taxonomy" id="706552"/>
    <lineage>
        <taxon>Eukaryota</taxon>
        <taxon>Viridiplantae</taxon>
        <taxon>Chlorophyta</taxon>
        <taxon>core chlorophytes</taxon>
        <taxon>Trebouxiophyceae</taxon>
        <taxon>Trebouxiales</taxon>
        <taxon>Trebouxiaceae</taxon>
        <taxon>Symbiochloris</taxon>
    </lineage>
</organism>
<feature type="compositionally biased region" description="Basic and acidic residues" evidence="8">
    <location>
        <begin position="1"/>
        <end position="10"/>
    </location>
</feature>
<dbReference type="Pfam" id="PF00282">
    <property type="entry name" value="Pyridoxal_deC"/>
    <property type="match status" value="1"/>
</dbReference>
<dbReference type="GO" id="GO:0019752">
    <property type="term" value="P:carboxylic acid metabolic process"/>
    <property type="evidence" value="ECO:0007669"/>
    <property type="project" value="InterPro"/>
</dbReference>
<evidence type="ECO:0000256" key="8">
    <source>
        <dbReference type="SAM" id="MobiDB-lite"/>
    </source>
</evidence>
<keyword evidence="5 7" id="KW-0456">Lyase</keyword>